<feature type="region of interest" description="Disordered" evidence="1">
    <location>
        <begin position="1"/>
        <end position="61"/>
    </location>
</feature>
<proteinExistence type="predicted"/>
<reference evidence="2" key="1">
    <citation type="submission" date="2020-02" db="EMBL/GenBank/DDBJ databases">
        <authorList>
            <person name="Meier V. D."/>
        </authorList>
    </citation>
    <scope>NUCLEOTIDE SEQUENCE</scope>
    <source>
        <strain evidence="2">AVDCRST_MAG28</strain>
    </source>
</reference>
<protein>
    <submittedName>
        <fullName evidence="2">7,8-didemethyl-8-hydroxy-5-deazariboflavin synthase subunit 1 / 7,8-didemethyl-8-hydroxy-5-deazariboflavin synthase subunit 2</fullName>
    </submittedName>
</protein>
<evidence type="ECO:0000313" key="2">
    <source>
        <dbReference type="EMBL" id="CAA9454639.1"/>
    </source>
</evidence>
<dbReference type="AlphaFoldDB" id="A0A6J4QVE1"/>
<feature type="non-terminal residue" evidence="2">
    <location>
        <position position="76"/>
    </location>
</feature>
<evidence type="ECO:0000256" key="1">
    <source>
        <dbReference type="SAM" id="MobiDB-lite"/>
    </source>
</evidence>
<gene>
    <name evidence="2" type="ORF">AVDCRST_MAG28-2245</name>
</gene>
<feature type="non-terminal residue" evidence="2">
    <location>
        <position position="1"/>
    </location>
</feature>
<dbReference type="EMBL" id="CADCVE010000046">
    <property type="protein sequence ID" value="CAA9454639.1"/>
    <property type="molecule type" value="Genomic_DNA"/>
</dbReference>
<accession>A0A6J4QVE1</accession>
<sequence>VGQDGLRGGEAVPGGRLQRPRRYADEREHLQGGRGEPRPGDAARRSRADDSGDRAYPPSSHHALRYAGAGILRLGL</sequence>
<feature type="compositionally biased region" description="Gly residues" evidence="1">
    <location>
        <begin position="1"/>
        <end position="12"/>
    </location>
</feature>
<name>A0A6J4QVE1_9ACTN</name>
<feature type="compositionally biased region" description="Basic and acidic residues" evidence="1">
    <location>
        <begin position="22"/>
        <end position="53"/>
    </location>
</feature>
<organism evidence="2">
    <name type="scientific">uncultured Rubrobacteraceae bacterium</name>
    <dbReference type="NCBI Taxonomy" id="349277"/>
    <lineage>
        <taxon>Bacteria</taxon>
        <taxon>Bacillati</taxon>
        <taxon>Actinomycetota</taxon>
        <taxon>Rubrobacteria</taxon>
        <taxon>Rubrobacterales</taxon>
        <taxon>Rubrobacteraceae</taxon>
        <taxon>environmental samples</taxon>
    </lineage>
</organism>